<reference evidence="1 2" key="1">
    <citation type="submission" date="2019-01" db="EMBL/GenBank/DDBJ databases">
        <title>Filimonas sp. strain TTM-71.</title>
        <authorList>
            <person name="Chen W.-M."/>
        </authorList>
    </citation>
    <scope>NUCLEOTIDE SEQUENCE [LARGE SCALE GENOMIC DNA]</scope>
    <source>
        <strain evidence="1 2">TTM-71</strain>
    </source>
</reference>
<organism evidence="1 2">
    <name type="scientific">Filimonas effusa</name>
    <dbReference type="NCBI Taxonomy" id="2508721"/>
    <lineage>
        <taxon>Bacteria</taxon>
        <taxon>Pseudomonadati</taxon>
        <taxon>Bacteroidota</taxon>
        <taxon>Chitinophagia</taxon>
        <taxon>Chitinophagales</taxon>
        <taxon>Chitinophagaceae</taxon>
        <taxon>Filimonas</taxon>
    </lineage>
</organism>
<comment type="caution">
    <text evidence="1">The sequence shown here is derived from an EMBL/GenBank/DDBJ whole genome shotgun (WGS) entry which is preliminary data.</text>
</comment>
<dbReference type="RefSeq" id="WP_164974301.1">
    <property type="nucleotide sequence ID" value="NZ_SDHZ01000004.1"/>
</dbReference>
<accession>A0A4Q1D2Y3</accession>
<evidence type="ECO:0000313" key="2">
    <source>
        <dbReference type="Proteomes" id="UP000290545"/>
    </source>
</evidence>
<name>A0A4Q1D2Y3_9BACT</name>
<dbReference type="AlphaFoldDB" id="A0A4Q1D2Y3"/>
<protein>
    <submittedName>
        <fullName evidence="1">Uncharacterized protein</fullName>
    </submittedName>
</protein>
<gene>
    <name evidence="1" type="ORF">ESB13_21060</name>
</gene>
<proteinExistence type="predicted"/>
<sequence length="105" mass="11006">MTCEDPNNAYVQVLNGNGQKTGSAIVLKVMSGDKVNIQADSWYWEPASSNSQMGLGWPDLIASLAGGIAGTIVGSHSAALVPVPAAIVLPCYSRTKILRMAWADS</sequence>
<dbReference type="Proteomes" id="UP000290545">
    <property type="component" value="Unassembled WGS sequence"/>
</dbReference>
<evidence type="ECO:0000313" key="1">
    <source>
        <dbReference type="EMBL" id="RXK81425.1"/>
    </source>
</evidence>
<dbReference type="EMBL" id="SDHZ01000004">
    <property type="protein sequence ID" value="RXK81425.1"/>
    <property type="molecule type" value="Genomic_DNA"/>
</dbReference>
<keyword evidence="2" id="KW-1185">Reference proteome</keyword>